<dbReference type="GO" id="GO:0043743">
    <property type="term" value="F:LPPG:FO 2-phospho-L-lactate transferase activity"/>
    <property type="evidence" value="ECO:0007669"/>
    <property type="project" value="InterPro"/>
</dbReference>
<sequence>MVWDNKREITDPKEKISVVTIGGGTGMSSVLGALRQLKDQYKISAIITSMDSGGPAIVERTVYGVSPMSDLRKALLALASSETYQDYLLSKIVAYRLDGRAGDRLSSMSLGNLMLLALEEILGSRESALDGMTRLLNTAGDVIPVSLHTTNIRVDYDDGFYVTEEAQLDQVDKNFLTRPQVQITNISLEKQIPANPRAIEVIEAADVIVFPPGDPIGSIIVNLLVSRVYDAITQSKAKILWFPNIMSKLGQTPQPNSLSGHLALLEKYLPRPIDCIVYNQAAVPKDVLKKYHDEECAELVVNDLPKDPRVVKTDLFWDQLYPFGSTEPTIRHDPDKIAKVFSNIVSKILG</sequence>
<proteinExistence type="predicted"/>
<reference evidence="3" key="1">
    <citation type="submission" date="2017-09" db="EMBL/GenBank/DDBJ databases">
        <title>Depth-based differentiation of microbial function through sediment-hosted aquifers and enrichment of novel symbionts in the deep terrestrial subsurface.</title>
        <authorList>
            <person name="Probst A.J."/>
            <person name="Ladd B."/>
            <person name="Jarett J.K."/>
            <person name="Geller-Mcgrath D.E."/>
            <person name="Sieber C.M.K."/>
            <person name="Emerson J.B."/>
            <person name="Anantharaman K."/>
            <person name="Thomas B.C."/>
            <person name="Malmstrom R."/>
            <person name="Stieglmeier M."/>
            <person name="Klingl A."/>
            <person name="Woyke T."/>
            <person name="Ryan C.M."/>
            <person name="Banfield J.F."/>
        </authorList>
    </citation>
    <scope>NUCLEOTIDE SEQUENCE [LARGE SCALE GENOMIC DNA]</scope>
</reference>
<accession>A0A2M7TM93</accession>
<dbReference type="NCBIfam" id="TIGR01826">
    <property type="entry name" value="CofD_related"/>
    <property type="match status" value="1"/>
</dbReference>
<dbReference type="CDD" id="cd07187">
    <property type="entry name" value="YvcK_like"/>
    <property type="match status" value="1"/>
</dbReference>
<keyword evidence="1" id="KW-0963">Cytoplasm</keyword>
<dbReference type="InterPro" id="IPR038136">
    <property type="entry name" value="CofD-like_dom_sf"/>
</dbReference>
<dbReference type="InterPro" id="IPR002882">
    <property type="entry name" value="CofD"/>
</dbReference>
<comment type="caution">
    <text evidence="2">The sequence shown here is derived from an EMBL/GenBank/DDBJ whole genome shotgun (WGS) entry which is preliminary data.</text>
</comment>
<dbReference type="PANTHER" id="PTHR30135:SF3">
    <property type="entry name" value="GLUCONEOGENESIS FACTOR-RELATED"/>
    <property type="match status" value="1"/>
</dbReference>
<evidence type="ECO:0008006" key="4">
    <source>
        <dbReference type="Google" id="ProtNLM"/>
    </source>
</evidence>
<evidence type="ECO:0000256" key="1">
    <source>
        <dbReference type="ARBA" id="ARBA00022490"/>
    </source>
</evidence>
<organism evidence="2 3">
    <name type="scientific">candidate division WWE3 bacterium CG_4_10_14_0_2_um_filter_41_14</name>
    <dbReference type="NCBI Taxonomy" id="1975072"/>
    <lineage>
        <taxon>Bacteria</taxon>
        <taxon>Katanobacteria</taxon>
    </lineage>
</organism>
<dbReference type="Gene3D" id="3.40.50.10680">
    <property type="entry name" value="CofD-like domains"/>
    <property type="match status" value="1"/>
</dbReference>
<evidence type="ECO:0000313" key="2">
    <source>
        <dbReference type="EMBL" id="PIZ48323.1"/>
    </source>
</evidence>
<evidence type="ECO:0000313" key="3">
    <source>
        <dbReference type="Proteomes" id="UP000228920"/>
    </source>
</evidence>
<name>A0A2M7TM93_UNCKA</name>
<dbReference type="Proteomes" id="UP000228920">
    <property type="component" value="Unassembled WGS sequence"/>
</dbReference>
<dbReference type="SUPFAM" id="SSF142338">
    <property type="entry name" value="CofD-like"/>
    <property type="match status" value="1"/>
</dbReference>
<protein>
    <recommendedName>
        <fullName evidence="4">Gluconeogenesis factor</fullName>
    </recommendedName>
</protein>
<dbReference type="Pfam" id="PF01933">
    <property type="entry name" value="CofD"/>
    <property type="match status" value="1"/>
</dbReference>
<dbReference type="InterPro" id="IPR010119">
    <property type="entry name" value="Gluconeogen_factor"/>
</dbReference>
<dbReference type="PANTHER" id="PTHR30135">
    <property type="entry name" value="UNCHARACTERIZED PROTEIN YVCK-RELATED"/>
    <property type="match status" value="1"/>
</dbReference>
<dbReference type="EMBL" id="PFNL01000002">
    <property type="protein sequence ID" value="PIZ48323.1"/>
    <property type="molecule type" value="Genomic_DNA"/>
</dbReference>
<gene>
    <name evidence="2" type="ORF">COY32_00030</name>
</gene>
<dbReference type="AlphaFoldDB" id="A0A2M7TM93"/>